<reference evidence="10" key="8">
    <citation type="submission" date="2023-10" db="EMBL/GenBank/DDBJ databases">
        <title>Pathogen: clinical or host-associated sample.</title>
        <authorList>
            <person name="Hergert J."/>
            <person name="Casey R."/>
            <person name="Wagner J."/>
            <person name="Young E.L."/>
            <person name="Oakeson K.F."/>
        </authorList>
    </citation>
    <scope>NUCLEOTIDE SEQUENCE</scope>
    <source>
        <strain evidence="10">2021CK-01020</strain>
    </source>
</reference>
<dbReference type="GO" id="GO:0016787">
    <property type="term" value="F:hydrolase activity"/>
    <property type="evidence" value="ECO:0007669"/>
    <property type="project" value="TreeGrafter"/>
</dbReference>
<reference evidence="6 14" key="5">
    <citation type="submission" date="2019-11" db="EMBL/GenBank/DDBJ databases">
        <title>Genomes of ocular Pseudomonas aeruginosa isolates.</title>
        <authorList>
            <person name="Khan M."/>
            <person name="Rice S.A."/>
            <person name="Willcox M.D.P."/>
            <person name="Stapleton F."/>
        </authorList>
    </citation>
    <scope>NUCLEOTIDE SEQUENCE [LARGE SCALE GENOMIC DNA]</scope>
    <source>
        <strain evidence="6 14">PA221</strain>
    </source>
</reference>
<proteinExistence type="inferred from homology"/>
<dbReference type="KEGG" id="paeb:NCGM1900_5281"/>
<dbReference type="GO" id="GO:0012505">
    <property type="term" value="C:endomembrane system"/>
    <property type="evidence" value="ECO:0007669"/>
    <property type="project" value="TreeGrafter"/>
</dbReference>
<reference evidence="11" key="1">
    <citation type="submission" date="2015-06" db="EMBL/GenBank/DDBJ databases">
        <authorList>
            <person name="Radhakrishnan Rajesh"/>
            <person name="Underwood Anthony"/>
            <person name="Al-Shahib Ali"/>
        </authorList>
    </citation>
    <scope>NUCLEOTIDE SEQUENCE [LARGE SCALE GENOMIC DNA]</scope>
    <source>
        <strain evidence="11">P19_London_7_VIM_2_05_10</strain>
    </source>
</reference>
<dbReference type="Proteomes" id="UP000433532">
    <property type="component" value="Unassembled WGS sequence"/>
</dbReference>
<evidence type="ECO:0000256" key="3">
    <source>
        <dbReference type="ARBA" id="ARBA00023180"/>
    </source>
</evidence>
<dbReference type="FunFam" id="2.120.10.30:FF:000066">
    <property type="entry name" value="ABC transporter permease protein"/>
    <property type="match status" value="1"/>
</dbReference>
<dbReference type="Proteomes" id="UP000270834">
    <property type="component" value="Unassembled WGS sequence"/>
</dbReference>
<organism evidence="9 13">
    <name type="scientific">Pseudomonas aeruginosa</name>
    <dbReference type="NCBI Taxonomy" id="287"/>
    <lineage>
        <taxon>Bacteria</taxon>
        <taxon>Pseudomonadati</taxon>
        <taxon>Pseudomonadota</taxon>
        <taxon>Gammaproteobacteria</taxon>
        <taxon>Pseudomonadales</taxon>
        <taxon>Pseudomonadaceae</taxon>
        <taxon>Pseudomonas</taxon>
    </lineage>
</organism>
<accession>A0A0D7N101</accession>
<feature type="domain" description="Strictosidine synthase conserved region" evidence="4">
    <location>
        <begin position="147"/>
        <end position="234"/>
    </location>
</feature>
<dbReference type="InterPro" id="IPR018119">
    <property type="entry name" value="Strictosidine_synth_cons-reg"/>
</dbReference>
<dbReference type="EMBL" id="CP136986">
    <property type="protein sequence ID" value="WOS75628.1"/>
    <property type="molecule type" value="Genomic_DNA"/>
</dbReference>
<dbReference type="SUPFAM" id="SSF63829">
    <property type="entry name" value="Calcium-dependent phosphotriesterase"/>
    <property type="match status" value="1"/>
</dbReference>
<dbReference type="PANTHER" id="PTHR10426:SF88">
    <property type="entry name" value="ADIPOCYTE PLASMA MEMBRANE-ASSOCIATED PROTEIN HEMOMUCIN-RELATED"/>
    <property type="match status" value="1"/>
</dbReference>
<reference evidence="9 13" key="4">
    <citation type="submission" date="2018-08" db="EMBL/GenBank/DDBJ databases">
        <title>Recombination of ecologically and evolutionarily significant loci maintains genetic cohesion in the Pseudomonas syringae species complex.</title>
        <authorList>
            <person name="Dillon M."/>
            <person name="Thakur S."/>
            <person name="Almeida R.N.D."/>
            <person name="Weir B.S."/>
            <person name="Guttman D.S."/>
        </authorList>
    </citation>
    <scope>NUCLEOTIDE SEQUENCE [LARGE SCALE GENOMIC DNA]</scope>
    <source>
        <strain evidence="9 13">ICMP 7846</strain>
    </source>
</reference>
<evidence type="ECO:0000313" key="13">
    <source>
        <dbReference type="Proteomes" id="UP000270834"/>
    </source>
</evidence>
<dbReference type="EMBL" id="WXZT01000003">
    <property type="protein sequence ID" value="MZZ11889.1"/>
    <property type="molecule type" value="Genomic_DNA"/>
</dbReference>
<dbReference type="InterPro" id="IPR011042">
    <property type="entry name" value="6-blade_b-propeller_TolB-like"/>
</dbReference>
<dbReference type="EMBL" id="NFFZ01000049">
    <property type="protein sequence ID" value="OTI54565.1"/>
    <property type="molecule type" value="Genomic_DNA"/>
</dbReference>
<keyword evidence="2" id="KW-0597">Phosphoprotein</keyword>
<evidence type="ECO:0000256" key="1">
    <source>
        <dbReference type="ARBA" id="ARBA00009191"/>
    </source>
</evidence>
<protein>
    <submittedName>
        <fullName evidence="6 8">Gluconolactonase</fullName>
    </submittedName>
    <submittedName>
        <fullName evidence="5">Strictosidine synthase</fullName>
    </submittedName>
</protein>
<evidence type="ECO:0000256" key="2">
    <source>
        <dbReference type="ARBA" id="ARBA00022553"/>
    </source>
</evidence>
<comment type="similarity">
    <text evidence="1">Belongs to the strictosidine synthase family.</text>
</comment>
<evidence type="ECO:0000313" key="7">
    <source>
        <dbReference type="EMBL" id="MZZ11889.1"/>
    </source>
</evidence>
<evidence type="ECO:0000313" key="6">
    <source>
        <dbReference type="EMBL" id="MUI33974.1"/>
    </source>
</evidence>
<evidence type="ECO:0000259" key="4">
    <source>
        <dbReference type="Pfam" id="PF03088"/>
    </source>
</evidence>
<reference evidence="10" key="7">
    <citation type="submission" date="2023-06" db="EMBL/GenBank/DDBJ databases">
        <authorList>
            <consortium name="Clinical and Environmental Microbiology Branch: Whole genome sequencing antimicrobial resistance pathogens in the healthcare setting"/>
        </authorList>
    </citation>
    <scope>NUCLEOTIDE SEQUENCE</scope>
    <source>
        <strain evidence="10">2021CK-01020</strain>
    </source>
</reference>
<reference evidence="7" key="6">
    <citation type="submission" date="2020-01" db="EMBL/GenBank/DDBJ databases">
        <title>Bacteria Cultured from War Wounds Associated with the Conflict in Eastern Ukraine.</title>
        <authorList>
            <person name="Snesrud E."/>
            <person name="Galac M.R."/>
            <person name="Mc Gann P."/>
            <person name="Valentine K."/>
            <person name="Viacheslav K."/>
        </authorList>
    </citation>
    <scope>NUCLEOTIDE SEQUENCE</scope>
    <source>
        <strain evidence="7">VNMU148</strain>
    </source>
</reference>
<accession>A0A1S1BZX7</accession>
<name>A0A0D7N101_PSEAI</name>
<evidence type="ECO:0000313" key="9">
    <source>
        <dbReference type="EMBL" id="RMS50104.1"/>
    </source>
</evidence>
<reference evidence="5" key="2">
    <citation type="submission" date="2015-06" db="EMBL/GenBank/DDBJ databases">
        <authorList>
            <person name="Radhakrishnan R."/>
            <person name="Underwood A."/>
            <person name="Al-Shahib A."/>
        </authorList>
    </citation>
    <scope>NUCLEOTIDE SEQUENCE</scope>
    <source>
        <strain evidence="5">P19_London_7_VIM_2_05_10</strain>
    </source>
</reference>
<reference evidence="8 12" key="3">
    <citation type="submission" date="2017-05" db="EMBL/GenBank/DDBJ databases">
        <authorList>
            <person name="Song R."/>
            <person name="Chenine A.L."/>
            <person name="Ruprecht R.M."/>
        </authorList>
    </citation>
    <scope>NUCLEOTIDE SEQUENCE [LARGE SCALE GENOMIC DNA]</scope>
    <source>
        <strain evidence="8 12">S567_C10_BS</strain>
    </source>
</reference>
<keyword evidence="3" id="KW-0325">Glycoprotein</keyword>
<dbReference type="Gene3D" id="2.120.10.30">
    <property type="entry name" value="TolB, C-terminal domain"/>
    <property type="match status" value="1"/>
</dbReference>
<dbReference type="Proteomes" id="UP001297540">
    <property type="component" value="Chromosome"/>
</dbReference>
<dbReference type="EMBL" id="WOAD01000001">
    <property type="protein sequence ID" value="MUI33974.1"/>
    <property type="molecule type" value="Genomic_DNA"/>
</dbReference>
<gene>
    <name evidence="9" type="ORF">ALP65_01646</name>
    <name evidence="8" type="ORF">CAZ10_37270</name>
    <name evidence="6" type="ORF">GNQ48_03070</name>
    <name evidence="7" type="ORF">GUL26_06500</name>
    <name evidence="10" type="ORF">L4V69_24330</name>
    <name evidence="5" type="ORF">PAERUG_P19_London_7_VIM_2_05_10_01279</name>
</gene>
<evidence type="ECO:0000313" key="11">
    <source>
        <dbReference type="Proteomes" id="UP000045039"/>
    </source>
</evidence>
<evidence type="ECO:0000313" key="10">
    <source>
        <dbReference type="EMBL" id="WOS75628.1"/>
    </source>
</evidence>
<evidence type="ECO:0000313" key="12">
    <source>
        <dbReference type="Proteomes" id="UP000194857"/>
    </source>
</evidence>
<dbReference type="Proteomes" id="UP000045039">
    <property type="component" value="Unassembled WGS sequence"/>
</dbReference>
<dbReference type="EMBL" id="RBSQ01000946">
    <property type="protein sequence ID" value="RMS50104.1"/>
    <property type="molecule type" value="Genomic_DNA"/>
</dbReference>
<sequence>MKKLSGIIVLLLAGAALYLALKTSPIDPLAWDAPAAPQMTGVLEPNDTLMKAELLGQGQLHGPEDTAVDSQGRVYAGLADGRVVRLDASGKVETFVDTGGRPLGMDFDAAGNLILADAWKGLLRIDPQGKVETLATEADGVPFAFTDDLDIASDGRIYFSDASSKFHQPDYILDLLEARPHGRLLRYDPSTGKTEVLLKDLYFANGVALSANEDFVLVNETYRYRITRYWLKGEKAGQHEVFIDNLPGLPDNLQGDRKGTFWVALPTPRKADADFLHRHPWLKAQLAKLPRMFLPKPTAYGLVIAIDEQGRIVRSLHDTSGHHLRMITSAKPVGDQLYFGSLENDRIGRLAIP</sequence>
<dbReference type="AlphaFoldDB" id="A0A0D7N101"/>
<evidence type="ECO:0000313" key="8">
    <source>
        <dbReference type="EMBL" id="OTI54565.1"/>
    </source>
</evidence>
<dbReference type="Proteomes" id="UP000644192">
    <property type="component" value="Unassembled WGS sequence"/>
</dbReference>
<evidence type="ECO:0000313" key="5">
    <source>
        <dbReference type="EMBL" id="CRO29323.1"/>
    </source>
</evidence>
<dbReference type="PANTHER" id="PTHR10426">
    <property type="entry name" value="STRICTOSIDINE SYNTHASE-RELATED"/>
    <property type="match status" value="1"/>
</dbReference>
<dbReference type="RefSeq" id="WP_003082649.1">
    <property type="nucleotide sequence ID" value="NZ_AP014622.1"/>
</dbReference>
<dbReference type="Proteomes" id="UP000194857">
    <property type="component" value="Unassembled WGS sequence"/>
</dbReference>
<evidence type="ECO:0000313" key="14">
    <source>
        <dbReference type="Proteomes" id="UP000433532"/>
    </source>
</evidence>
<dbReference type="Pfam" id="PF20067">
    <property type="entry name" value="SSL_N"/>
    <property type="match status" value="1"/>
</dbReference>
<dbReference type="Pfam" id="PF03088">
    <property type="entry name" value="Str_synth"/>
    <property type="match status" value="1"/>
</dbReference>
<dbReference type="EMBL" id="CVVU01000056">
    <property type="protein sequence ID" value="CRO29323.1"/>
    <property type="molecule type" value="Genomic_DNA"/>
</dbReference>